<dbReference type="Pfam" id="PF01022">
    <property type="entry name" value="HTH_5"/>
    <property type="match status" value="1"/>
</dbReference>
<name>V9Z800_9ACTN</name>
<dbReference type="PRINTS" id="PR00778">
    <property type="entry name" value="HTHARSR"/>
</dbReference>
<dbReference type="InterPro" id="IPR036388">
    <property type="entry name" value="WH-like_DNA-bd_sf"/>
</dbReference>
<dbReference type="EMBL" id="KF602051">
    <property type="protein sequence ID" value="AHE40243.1"/>
    <property type="molecule type" value="Genomic_DNA"/>
</dbReference>
<evidence type="ECO:0000256" key="1">
    <source>
        <dbReference type="ARBA" id="ARBA00023015"/>
    </source>
</evidence>
<dbReference type="InterPro" id="IPR011991">
    <property type="entry name" value="ArsR-like_HTH"/>
</dbReference>
<dbReference type="SMART" id="SM00418">
    <property type="entry name" value="HTH_ARSR"/>
    <property type="match status" value="1"/>
</dbReference>
<dbReference type="InterPro" id="IPR001845">
    <property type="entry name" value="HTH_ArsR_DNA-bd_dom"/>
</dbReference>
<dbReference type="SUPFAM" id="SSF46785">
    <property type="entry name" value="Winged helix' DNA-binding domain"/>
    <property type="match status" value="1"/>
</dbReference>
<dbReference type="PROSITE" id="PS50987">
    <property type="entry name" value="HTH_ARSR_2"/>
    <property type="match status" value="1"/>
</dbReference>
<dbReference type="InterPro" id="IPR036390">
    <property type="entry name" value="WH_DNA-bd_sf"/>
</dbReference>
<gene>
    <name evidence="5" type="primary">arsR</name>
    <name evidence="5" type="ORF">pFRL6_156</name>
</gene>
<keyword evidence="3" id="KW-0804">Transcription</keyword>
<dbReference type="InterPro" id="IPR051011">
    <property type="entry name" value="Metal_resp_trans_reg"/>
</dbReference>
<geneLocation type="plasmid" evidence="5">
    <name>pFRL6</name>
</geneLocation>
<sequence>MNSTEVAAGASTSSCGAPSAAVALFRSLGDPARLAILLRLAEGEARVVDLVACVGLAQSTVSAHLSCLRECGLVDSRPVGRASLYSLARPELLDLLASAEQLLAATGEAVELCPNYGTSAAAPGLKSEESAR</sequence>
<protein>
    <submittedName>
        <fullName evidence="5">ArsR family transcriptional regulator</fullName>
    </submittedName>
</protein>
<organism evidence="5">
    <name type="scientific">Streptomyces sp. F12</name>
    <dbReference type="NCBI Taxonomy" id="1436084"/>
    <lineage>
        <taxon>Bacteria</taxon>
        <taxon>Bacillati</taxon>
        <taxon>Actinomycetota</taxon>
        <taxon>Actinomycetes</taxon>
        <taxon>Kitasatosporales</taxon>
        <taxon>Streptomycetaceae</taxon>
        <taxon>Streptomyces</taxon>
    </lineage>
</organism>
<accession>V9Z800</accession>
<dbReference type="AlphaFoldDB" id="V9Z800"/>
<evidence type="ECO:0000313" key="5">
    <source>
        <dbReference type="EMBL" id="AHE40243.1"/>
    </source>
</evidence>
<dbReference type="NCBIfam" id="NF033788">
    <property type="entry name" value="HTH_metalloreg"/>
    <property type="match status" value="1"/>
</dbReference>
<keyword evidence="2" id="KW-0238">DNA-binding</keyword>
<evidence type="ECO:0000256" key="2">
    <source>
        <dbReference type="ARBA" id="ARBA00023125"/>
    </source>
</evidence>
<dbReference type="Gene3D" id="1.10.10.10">
    <property type="entry name" value="Winged helix-like DNA-binding domain superfamily/Winged helix DNA-binding domain"/>
    <property type="match status" value="1"/>
</dbReference>
<keyword evidence="1" id="KW-0805">Transcription regulation</keyword>
<proteinExistence type="predicted"/>
<feature type="domain" description="HTH arsR-type" evidence="4">
    <location>
        <begin position="13"/>
        <end position="107"/>
    </location>
</feature>
<dbReference type="CDD" id="cd00090">
    <property type="entry name" value="HTH_ARSR"/>
    <property type="match status" value="1"/>
</dbReference>
<evidence type="ECO:0000256" key="3">
    <source>
        <dbReference type="ARBA" id="ARBA00023163"/>
    </source>
</evidence>
<dbReference type="PANTHER" id="PTHR43132">
    <property type="entry name" value="ARSENICAL RESISTANCE OPERON REPRESSOR ARSR-RELATED"/>
    <property type="match status" value="1"/>
</dbReference>
<evidence type="ECO:0000259" key="4">
    <source>
        <dbReference type="PROSITE" id="PS50987"/>
    </source>
</evidence>
<dbReference type="GO" id="GO:0003677">
    <property type="term" value="F:DNA binding"/>
    <property type="evidence" value="ECO:0007669"/>
    <property type="project" value="UniProtKB-KW"/>
</dbReference>
<dbReference type="GO" id="GO:0003700">
    <property type="term" value="F:DNA-binding transcription factor activity"/>
    <property type="evidence" value="ECO:0007669"/>
    <property type="project" value="InterPro"/>
</dbReference>
<dbReference type="PANTHER" id="PTHR43132:SF2">
    <property type="entry name" value="ARSENICAL RESISTANCE OPERON REPRESSOR ARSR-RELATED"/>
    <property type="match status" value="1"/>
</dbReference>
<keyword evidence="5" id="KW-0614">Plasmid</keyword>
<reference evidence="5" key="1">
    <citation type="submission" date="2013-09" db="EMBL/GenBank/DDBJ databases">
        <title>Complete nucleotide sequence of Streptomyces linear plasmid pFRL6.</title>
        <authorList>
            <person name="Chen Z."/>
            <person name="Fang P."/>
            <person name="Qin Z."/>
        </authorList>
    </citation>
    <scope>NUCLEOTIDE SEQUENCE</scope>
    <source>
        <plasmid evidence="5">pFRL6</plasmid>
    </source>
</reference>